<accession>A0A3F3QHK2</accession>
<dbReference type="Proteomes" id="UP000253729">
    <property type="component" value="Unassembled WGS sequence"/>
</dbReference>
<keyword evidence="2" id="KW-1185">Reference proteome</keyword>
<evidence type="ECO:0000313" key="2">
    <source>
        <dbReference type="Proteomes" id="UP000253729"/>
    </source>
</evidence>
<dbReference type="AlphaFoldDB" id="A0A3F3QHK2"/>
<dbReference type="EMBL" id="KZ852033">
    <property type="protein sequence ID" value="RDH38617.1"/>
    <property type="molecule type" value="Genomic_DNA"/>
</dbReference>
<dbReference type="RefSeq" id="XP_026631639.1">
    <property type="nucleotide sequence ID" value="XM_026775837.1"/>
</dbReference>
<name>A0A3F3QHK2_9EURO</name>
<sequence>MPASNDDPFALSHPPKNWTDGVFLPLPHIFRIFRLICLPRRIRGKTHTTPCQAHPQPVLKLQYRSFGADGRIQRPTLPESMGAVYTVCSRSWSYSGVSCPSISQCLYLLLGYDELCVYVIGSRNSSSAPDPIDCDPTAA</sequence>
<gene>
    <name evidence="1" type="ORF">BDQ94DRAFT_46107</name>
</gene>
<protein>
    <submittedName>
        <fullName evidence="1">Uncharacterized protein</fullName>
    </submittedName>
</protein>
<reference evidence="1 2" key="1">
    <citation type="submission" date="2018-07" db="EMBL/GenBank/DDBJ databases">
        <title>The genomes of Aspergillus section Nigri reveals drivers in fungal speciation.</title>
        <authorList>
            <consortium name="DOE Joint Genome Institute"/>
            <person name="Vesth T.C."/>
            <person name="Nybo J."/>
            <person name="Theobald S."/>
            <person name="Brandl J."/>
            <person name="Frisvad J.C."/>
            <person name="Nielsen K.F."/>
            <person name="Lyhne E.K."/>
            <person name="Kogle M.E."/>
            <person name="Kuo A."/>
            <person name="Riley R."/>
            <person name="Clum A."/>
            <person name="Nolan M."/>
            <person name="Lipzen A."/>
            <person name="Salamov A."/>
            <person name="Henrissat B."/>
            <person name="Wiebenga A."/>
            <person name="De vries R.P."/>
            <person name="Grigoriev I.V."/>
            <person name="Mortensen U.H."/>
            <person name="Andersen M.R."/>
            <person name="Baker S.E."/>
        </authorList>
    </citation>
    <scope>NUCLEOTIDE SEQUENCE [LARGE SCALE GENOMIC DNA]</scope>
    <source>
        <strain evidence="1 2">CBS 139.54b</strain>
    </source>
</reference>
<dbReference type="GeneID" id="38144193"/>
<proteinExistence type="predicted"/>
<evidence type="ECO:0000313" key="1">
    <source>
        <dbReference type="EMBL" id="RDH38617.1"/>
    </source>
</evidence>
<organism evidence="1 2">
    <name type="scientific">Aspergillus welwitschiae</name>
    <dbReference type="NCBI Taxonomy" id="1341132"/>
    <lineage>
        <taxon>Eukaryota</taxon>
        <taxon>Fungi</taxon>
        <taxon>Dikarya</taxon>
        <taxon>Ascomycota</taxon>
        <taxon>Pezizomycotina</taxon>
        <taxon>Eurotiomycetes</taxon>
        <taxon>Eurotiomycetidae</taxon>
        <taxon>Eurotiales</taxon>
        <taxon>Aspergillaceae</taxon>
        <taxon>Aspergillus</taxon>
        <taxon>Aspergillus subgen. Circumdati</taxon>
    </lineage>
</organism>